<name>X0T3T9_9ZZZZ</name>
<dbReference type="Pfam" id="PF14748">
    <property type="entry name" value="P5CR_dimer"/>
    <property type="match status" value="1"/>
</dbReference>
<dbReference type="PANTHER" id="PTHR11645">
    <property type="entry name" value="PYRROLINE-5-CARBOXYLATE REDUCTASE"/>
    <property type="match status" value="1"/>
</dbReference>
<dbReference type="InterPro" id="IPR029036">
    <property type="entry name" value="P5CR_dimer"/>
</dbReference>
<comment type="similarity">
    <text evidence="1">Belongs to the pyrroline-5-carboxylate reductase family.</text>
</comment>
<evidence type="ECO:0000256" key="1">
    <source>
        <dbReference type="ARBA" id="ARBA00005525"/>
    </source>
</evidence>
<feature type="domain" description="Pyrroline-5-carboxylate reductase catalytic N-terminal" evidence="2">
    <location>
        <begin position="2"/>
        <end position="96"/>
    </location>
</feature>
<sequence length="212" mass="22450">MKIAFIGGGAMGEAMIKCLLTEKVAAPQDMVVGDISPVRRELLSREYGVSTLADNREAVANADLIVLAVKPQNLPQVMEEIKTPSPEQLVLSIVAGATLSSLCQGLNHSSVIRAMPNMPAQIGEGMTIWTATAETEQKQKELAQAVLGALGKEIYVTDEKYLGMATALSGSGPAYVFLFIEALVDAGVHIGLPRDMAQELVIQTVLGSTLTV</sequence>
<feature type="non-terminal residue" evidence="4">
    <location>
        <position position="212"/>
    </location>
</feature>
<dbReference type="Gene3D" id="3.40.50.720">
    <property type="entry name" value="NAD(P)-binding Rossmann-like Domain"/>
    <property type="match status" value="1"/>
</dbReference>
<feature type="domain" description="Pyrroline-5-carboxylate reductase dimerisation" evidence="3">
    <location>
        <begin position="159"/>
        <end position="209"/>
    </location>
</feature>
<dbReference type="InterPro" id="IPR000304">
    <property type="entry name" value="Pyrroline-COOH_reductase"/>
</dbReference>
<dbReference type="NCBIfam" id="TIGR00112">
    <property type="entry name" value="proC"/>
    <property type="match status" value="1"/>
</dbReference>
<evidence type="ECO:0000259" key="2">
    <source>
        <dbReference type="Pfam" id="PF03807"/>
    </source>
</evidence>
<dbReference type="AlphaFoldDB" id="X0T3T9"/>
<dbReference type="HAMAP" id="MF_01925">
    <property type="entry name" value="P5C_reductase"/>
    <property type="match status" value="1"/>
</dbReference>
<reference evidence="4" key="1">
    <citation type="journal article" date="2014" name="Front. Microbiol.">
        <title>High frequency of phylogenetically diverse reductive dehalogenase-homologous genes in deep subseafloor sedimentary metagenomes.</title>
        <authorList>
            <person name="Kawai M."/>
            <person name="Futagami T."/>
            <person name="Toyoda A."/>
            <person name="Takaki Y."/>
            <person name="Nishi S."/>
            <person name="Hori S."/>
            <person name="Arai W."/>
            <person name="Tsubouchi T."/>
            <person name="Morono Y."/>
            <person name="Uchiyama I."/>
            <person name="Ito T."/>
            <person name="Fujiyama A."/>
            <person name="Inagaki F."/>
            <person name="Takami H."/>
        </authorList>
    </citation>
    <scope>NUCLEOTIDE SEQUENCE</scope>
    <source>
        <strain evidence="4">Expedition CK06-06</strain>
    </source>
</reference>
<evidence type="ECO:0000313" key="4">
    <source>
        <dbReference type="EMBL" id="GAF87904.1"/>
    </source>
</evidence>
<dbReference type="EMBL" id="BARS01017842">
    <property type="protein sequence ID" value="GAF87904.1"/>
    <property type="molecule type" value="Genomic_DNA"/>
</dbReference>
<dbReference type="Gene3D" id="1.10.3730.10">
    <property type="entry name" value="ProC C-terminal domain-like"/>
    <property type="match status" value="1"/>
</dbReference>
<dbReference type="InterPro" id="IPR008927">
    <property type="entry name" value="6-PGluconate_DH-like_C_sf"/>
</dbReference>
<dbReference type="PANTHER" id="PTHR11645:SF66">
    <property type="entry name" value="PYRROLINE-5-CARBOXYLATE REDUCTASE"/>
    <property type="match status" value="1"/>
</dbReference>
<comment type="caution">
    <text evidence="4">The sequence shown here is derived from an EMBL/GenBank/DDBJ whole genome shotgun (WGS) entry which is preliminary data.</text>
</comment>
<dbReference type="GO" id="GO:0055129">
    <property type="term" value="P:L-proline biosynthetic process"/>
    <property type="evidence" value="ECO:0007669"/>
    <property type="project" value="TreeGrafter"/>
</dbReference>
<accession>X0T3T9</accession>
<dbReference type="GO" id="GO:0004735">
    <property type="term" value="F:pyrroline-5-carboxylate reductase activity"/>
    <property type="evidence" value="ECO:0007669"/>
    <property type="project" value="InterPro"/>
</dbReference>
<organism evidence="4">
    <name type="scientific">marine sediment metagenome</name>
    <dbReference type="NCBI Taxonomy" id="412755"/>
    <lineage>
        <taxon>unclassified sequences</taxon>
        <taxon>metagenomes</taxon>
        <taxon>ecological metagenomes</taxon>
    </lineage>
</organism>
<evidence type="ECO:0008006" key="5">
    <source>
        <dbReference type="Google" id="ProtNLM"/>
    </source>
</evidence>
<evidence type="ECO:0000259" key="3">
    <source>
        <dbReference type="Pfam" id="PF14748"/>
    </source>
</evidence>
<proteinExistence type="inferred from homology"/>
<gene>
    <name evidence="4" type="ORF">S01H1_29119</name>
</gene>
<dbReference type="SUPFAM" id="SSF48179">
    <property type="entry name" value="6-phosphogluconate dehydrogenase C-terminal domain-like"/>
    <property type="match status" value="1"/>
</dbReference>
<dbReference type="InterPro" id="IPR036291">
    <property type="entry name" value="NAD(P)-bd_dom_sf"/>
</dbReference>
<dbReference type="SUPFAM" id="SSF51735">
    <property type="entry name" value="NAD(P)-binding Rossmann-fold domains"/>
    <property type="match status" value="1"/>
</dbReference>
<dbReference type="Pfam" id="PF03807">
    <property type="entry name" value="F420_oxidored"/>
    <property type="match status" value="1"/>
</dbReference>
<dbReference type="InterPro" id="IPR028939">
    <property type="entry name" value="P5C_Rdtase_cat_N"/>
</dbReference>
<protein>
    <recommendedName>
        <fullName evidence="5">Pyrroline-5-carboxylate reductase catalytic N-terminal domain-containing protein</fullName>
    </recommendedName>
</protein>